<accession>A0ABV3QZV6</accession>
<feature type="domain" description="HTH hxlR-type" evidence="4">
    <location>
        <begin position="17"/>
        <end position="115"/>
    </location>
</feature>
<proteinExistence type="predicted"/>
<dbReference type="PANTHER" id="PTHR33204:SF18">
    <property type="entry name" value="TRANSCRIPTIONAL REGULATORY PROTEIN"/>
    <property type="match status" value="1"/>
</dbReference>
<dbReference type="PROSITE" id="PS51118">
    <property type="entry name" value="HTH_HXLR"/>
    <property type="match status" value="1"/>
</dbReference>
<dbReference type="PANTHER" id="PTHR33204">
    <property type="entry name" value="TRANSCRIPTIONAL REGULATOR, MARR FAMILY"/>
    <property type="match status" value="1"/>
</dbReference>
<gene>
    <name evidence="5" type="ORF">ABUE31_11580</name>
</gene>
<comment type="caution">
    <text evidence="5">The sequence shown here is derived from an EMBL/GenBank/DDBJ whole genome shotgun (WGS) entry which is preliminary data.</text>
</comment>
<evidence type="ECO:0000313" key="6">
    <source>
        <dbReference type="Proteomes" id="UP001556196"/>
    </source>
</evidence>
<dbReference type="InterPro" id="IPR011991">
    <property type="entry name" value="ArsR-like_HTH"/>
</dbReference>
<dbReference type="Proteomes" id="UP001556196">
    <property type="component" value="Unassembled WGS sequence"/>
</dbReference>
<dbReference type="InterPro" id="IPR002577">
    <property type="entry name" value="HTH_HxlR"/>
</dbReference>
<dbReference type="EMBL" id="JBFOCI010000003">
    <property type="protein sequence ID" value="MEW9806625.1"/>
    <property type="molecule type" value="Genomic_DNA"/>
</dbReference>
<keyword evidence="3" id="KW-0804">Transcription</keyword>
<reference evidence="5 6" key="1">
    <citation type="submission" date="2024-06" db="EMBL/GenBank/DDBJ databases">
        <authorList>
            <person name="Tuo L."/>
        </authorList>
    </citation>
    <scope>NUCLEOTIDE SEQUENCE [LARGE SCALE GENOMIC DNA]</scope>
    <source>
        <strain evidence="5 6">ZMM04-5</strain>
    </source>
</reference>
<evidence type="ECO:0000256" key="2">
    <source>
        <dbReference type="ARBA" id="ARBA00023125"/>
    </source>
</evidence>
<dbReference type="SUPFAM" id="SSF46785">
    <property type="entry name" value="Winged helix' DNA-binding domain"/>
    <property type="match status" value="1"/>
</dbReference>
<keyword evidence="1" id="KW-0805">Transcription regulation</keyword>
<dbReference type="Gene3D" id="1.10.10.10">
    <property type="entry name" value="Winged helix-like DNA-binding domain superfamily/Winged helix DNA-binding domain"/>
    <property type="match status" value="1"/>
</dbReference>
<dbReference type="CDD" id="cd00090">
    <property type="entry name" value="HTH_ARSR"/>
    <property type="match status" value="1"/>
</dbReference>
<sequence length="224" mass="24156">MKLEKITKTRRSYEDACGTAHALDLIGERWALLVMRELMLGPRRFSDLRESLPGVSANVLTQRLEGLEQAGVVRRRKLPPPAPAQIYELTEWGLDAEPVILALGRWGARSPLQDPDLPLSAVGMALSFRAMFLPERAIGTQLTLGLETPRDRFTLQVSNGRIAIERGGSGAADAVIAGEPGEIAGFVYGLAAGDPLGEGRVTISGDRTAVDRFRGMVSLPPLAC</sequence>
<organism evidence="5 6">
    <name type="scientific">Mesorhizobium marinum</name>
    <dbReference type="NCBI Taxonomy" id="3228790"/>
    <lineage>
        <taxon>Bacteria</taxon>
        <taxon>Pseudomonadati</taxon>
        <taxon>Pseudomonadota</taxon>
        <taxon>Alphaproteobacteria</taxon>
        <taxon>Hyphomicrobiales</taxon>
        <taxon>Phyllobacteriaceae</taxon>
        <taxon>Mesorhizobium</taxon>
    </lineage>
</organism>
<dbReference type="InterPro" id="IPR036388">
    <property type="entry name" value="WH-like_DNA-bd_sf"/>
</dbReference>
<dbReference type="RefSeq" id="WP_367723756.1">
    <property type="nucleotide sequence ID" value="NZ_JBFOCI010000003.1"/>
</dbReference>
<keyword evidence="2" id="KW-0238">DNA-binding</keyword>
<protein>
    <submittedName>
        <fullName evidence="5">Winged helix-turn-helix transcriptional regulator</fullName>
    </submittedName>
</protein>
<evidence type="ECO:0000256" key="3">
    <source>
        <dbReference type="ARBA" id="ARBA00023163"/>
    </source>
</evidence>
<dbReference type="InterPro" id="IPR036390">
    <property type="entry name" value="WH_DNA-bd_sf"/>
</dbReference>
<name>A0ABV3QZV6_9HYPH</name>
<dbReference type="Gene3D" id="3.30.1050.10">
    <property type="entry name" value="SCP2 sterol-binding domain"/>
    <property type="match status" value="1"/>
</dbReference>
<evidence type="ECO:0000259" key="4">
    <source>
        <dbReference type="PROSITE" id="PS51118"/>
    </source>
</evidence>
<evidence type="ECO:0000256" key="1">
    <source>
        <dbReference type="ARBA" id="ARBA00023015"/>
    </source>
</evidence>
<evidence type="ECO:0000313" key="5">
    <source>
        <dbReference type="EMBL" id="MEW9806625.1"/>
    </source>
</evidence>
<dbReference type="InterPro" id="IPR036527">
    <property type="entry name" value="SCP2_sterol-bd_dom_sf"/>
</dbReference>
<dbReference type="Pfam" id="PF01638">
    <property type="entry name" value="HxlR"/>
    <property type="match status" value="1"/>
</dbReference>
<keyword evidence="6" id="KW-1185">Reference proteome</keyword>